<evidence type="ECO:0000313" key="2">
    <source>
        <dbReference type="EMBL" id="SDW79828.1"/>
    </source>
</evidence>
<dbReference type="RefSeq" id="WP_006447749.1">
    <property type="nucleotide sequence ID" value="NZ_BSRA01000003.1"/>
</dbReference>
<gene>
    <name evidence="1" type="ORF">Heshes_07580</name>
    <name evidence="2" type="ORF">SAMN04489725_11533</name>
</gene>
<reference evidence="3" key="1">
    <citation type="submission" date="2016-10" db="EMBL/GenBank/DDBJ databases">
        <authorList>
            <person name="Varghese N."/>
        </authorList>
    </citation>
    <scope>NUCLEOTIDE SEQUENCE [LARGE SCALE GENOMIC DNA]</scope>
    <source>
        <strain evidence="3">DSM 12489</strain>
    </source>
</reference>
<name>A0A1H2WH39_9BACL</name>
<keyword evidence="3" id="KW-1185">Reference proteome</keyword>
<dbReference type="EMBL" id="FNOJ01000015">
    <property type="protein sequence ID" value="SDW79828.1"/>
    <property type="molecule type" value="Genomic_DNA"/>
</dbReference>
<organism evidence="2 3">
    <name type="scientific">Alicyclobacillus hesperidum</name>
    <dbReference type="NCBI Taxonomy" id="89784"/>
    <lineage>
        <taxon>Bacteria</taxon>
        <taxon>Bacillati</taxon>
        <taxon>Bacillota</taxon>
        <taxon>Bacilli</taxon>
        <taxon>Bacillales</taxon>
        <taxon>Alicyclobacillaceae</taxon>
        <taxon>Alicyclobacillus</taxon>
    </lineage>
</organism>
<evidence type="ECO:0000313" key="1">
    <source>
        <dbReference type="EMBL" id="GLV13074.1"/>
    </source>
</evidence>
<accession>A0A1H2WH39</accession>
<dbReference type="InterPro" id="IPR029044">
    <property type="entry name" value="Nucleotide-diphossugar_trans"/>
</dbReference>
<protein>
    <recommendedName>
        <fullName evidence="4">Glycosyl transferase family 2</fullName>
    </recommendedName>
</protein>
<proteinExistence type="predicted"/>
<dbReference type="AlphaFoldDB" id="A0A1H2WH39"/>
<evidence type="ECO:0000313" key="3">
    <source>
        <dbReference type="Proteomes" id="UP000182589"/>
    </source>
</evidence>
<evidence type="ECO:0008006" key="4">
    <source>
        <dbReference type="Google" id="ProtNLM"/>
    </source>
</evidence>
<dbReference type="Proteomes" id="UP000182589">
    <property type="component" value="Unassembled WGS sequence"/>
</dbReference>
<reference evidence="1" key="3">
    <citation type="submission" date="2023-02" db="EMBL/GenBank/DDBJ databases">
        <title>Proposal of a novel subspecies: Alicyclobacillus hesperidum subspecies aegle.</title>
        <authorList>
            <person name="Goto K."/>
            <person name="Fujii T."/>
            <person name="Yasui K."/>
            <person name="Mochida K."/>
            <person name="Kato-Tanaka Y."/>
            <person name="Morohoshi S."/>
            <person name="An S.Y."/>
            <person name="Kasai H."/>
            <person name="Yokota A."/>
        </authorList>
    </citation>
    <scope>NUCLEOTIDE SEQUENCE</scope>
    <source>
        <strain evidence="1">DSM 12766</strain>
    </source>
</reference>
<dbReference type="EMBL" id="BSRA01000003">
    <property type="protein sequence ID" value="GLV13074.1"/>
    <property type="molecule type" value="Genomic_DNA"/>
</dbReference>
<dbReference type="Proteomes" id="UP001157137">
    <property type="component" value="Unassembled WGS sequence"/>
</dbReference>
<dbReference type="Gene3D" id="3.90.550.10">
    <property type="entry name" value="Spore Coat Polysaccharide Biosynthesis Protein SpsA, Chain A"/>
    <property type="match status" value="1"/>
</dbReference>
<sequence>MWPKLVLLAAVLIYLALSVAGSGLAGLARRNPNDKRASLYVLLADNAEQHMEAVLRRLQRVARRRVQPLSVVVIDVASTDQTAAIAHRFSDPALTIAYVYVADWPHARAEAGRIADQAPADCDVRTLELRSGRPSFRQVM</sequence>
<reference evidence="2" key="2">
    <citation type="submission" date="2016-10" db="EMBL/GenBank/DDBJ databases">
        <authorList>
            <person name="de Groot N.N."/>
        </authorList>
    </citation>
    <scope>NUCLEOTIDE SEQUENCE [LARGE SCALE GENOMIC DNA]</scope>
    <source>
        <strain evidence="2">DSM 12489</strain>
    </source>
</reference>